<dbReference type="GO" id="GO:0006629">
    <property type="term" value="P:lipid metabolic process"/>
    <property type="evidence" value="ECO:0007669"/>
    <property type="project" value="InterPro"/>
</dbReference>
<feature type="domain" description="GP-PDE" evidence="1">
    <location>
        <begin position="7"/>
        <end position="268"/>
    </location>
</feature>
<sequence>MYPLPTFDVQAHRGGRGHWTEESATAFKNALQLGVTTLELDIVLTKDLVPAVWHDPIILEEKCSSRIGETVHDLTFTQLSQIECSKQLPDFPNAEVIPNNHIISLPEVFEIAAGHDVWFNIETKIEAEKPEICATPEQFVTAIFAAIDAAGVRNKVMIQSFDWRTFPLVHDIDPNIALVALWDETTWHETTTWGPYNADIISAAKDHNIAVLSPDYNLVDADLIHRAHDAGLRVVPWTVNDLADMQRLISLGVDGLITDYPKQLKQLLEG</sequence>
<name>A0A0G3H0W0_9CORY</name>
<accession>A0A0G3H0W0</accession>
<dbReference type="PANTHER" id="PTHR46211:SF14">
    <property type="entry name" value="GLYCEROPHOSPHODIESTER PHOSPHODIESTERASE"/>
    <property type="match status" value="1"/>
</dbReference>
<dbReference type="GO" id="GO:0008889">
    <property type="term" value="F:glycerophosphodiester phosphodiesterase activity"/>
    <property type="evidence" value="ECO:0007669"/>
    <property type="project" value="UniProtKB-EC"/>
</dbReference>
<gene>
    <name evidence="2" type="ORF">CMUST_13800</name>
</gene>
<dbReference type="EC" id="3.1.4.46" evidence="2"/>
<keyword evidence="3" id="KW-1185">Reference proteome</keyword>
<dbReference type="EMBL" id="CP011542">
    <property type="protein sequence ID" value="AKK07054.1"/>
    <property type="molecule type" value="Genomic_DNA"/>
</dbReference>
<keyword evidence="2" id="KW-0378">Hydrolase</keyword>
<dbReference type="SUPFAM" id="SSF51695">
    <property type="entry name" value="PLC-like phosphodiesterases"/>
    <property type="match status" value="1"/>
</dbReference>
<evidence type="ECO:0000313" key="2">
    <source>
        <dbReference type="EMBL" id="AKK07054.1"/>
    </source>
</evidence>
<dbReference type="Pfam" id="PF03009">
    <property type="entry name" value="GDPD"/>
    <property type="match status" value="1"/>
</dbReference>
<dbReference type="OrthoDB" id="384721at2"/>
<dbReference type="RefSeq" id="WP_047262958.1">
    <property type="nucleotide sequence ID" value="NZ_CP011542.1"/>
</dbReference>
<dbReference type="KEGG" id="cmv:CMUST_13800"/>
<reference evidence="3" key="2">
    <citation type="submission" date="2015-05" db="EMBL/GenBank/DDBJ databases">
        <title>Complete genome sequence of Corynebacterium mustelae DSM 45274, isolated from various tissues of a male ferret with lethal sepsis.</title>
        <authorList>
            <person name="Ruckert C."/>
            <person name="Albersmeier A."/>
            <person name="Winkler A."/>
            <person name="Tauch A."/>
        </authorList>
    </citation>
    <scope>NUCLEOTIDE SEQUENCE [LARGE SCALE GENOMIC DNA]</scope>
    <source>
        <strain evidence="3">DSM 45274</strain>
    </source>
</reference>
<organism evidence="2 3">
    <name type="scientific">Corynebacterium mustelae</name>
    <dbReference type="NCBI Taxonomy" id="571915"/>
    <lineage>
        <taxon>Bacteria</taxon>
        <taxon>Bacillati</taxon>
        <taxon>Actinomycetota</taxon>
        <taxon>Actinomycetes</taxon>
        <taxon>Mycobacteriales</taxon>
        <taxon>Corynebacteriaceae</taxon>
        <taxon>Corynebacterium</taxon>
    </lineage>
</organism>
<dbReference type="AlphaFoldDB" id="A0A0G3H0W0"/>
<dbReference type="Proteomes" id="UP000035199">
    <property type="component" value="Chromosome"/>
</dbReference>
<dbReference type="InterPro" id="IPR030395">
    <property type="entry name" value="GP_PDE_dom"/>
</dbReference>
<evidence type="ECO:0000313" key="3">
    <source>
        <dbReference type="Proteomes" id="UP000035199"/>
    </source>
</evidence>
<dbReference type="PROSITE" id="PS51704">
    <property type="entry name" value="GP_PDE"/>
    <property type="match status" value="1"/>
</dbReference>
<dbReference type="PANTHER" id="PTHR46211">
    <property type="entry name" value="GLYCEROPHOSPHORYL DIESTER PHOSPHODIESTERASE"/>
    <property type="match status" value="1"/>
</dbReference>
<reference evidence="2 3" key="1">
    <citation type="journal article" date="2015" name="Genome Announc.">
        <title>Complete Genome Sequence of the Type Strain Corynebacterium mustelae DSM 45274, Isolated from Various Tissues of a Male Ferret with Lethal Sepsis.</title>
        <authorList>
            <person name="Ruckert C."/>
            <person name="Eimer J."/>
            <person name="Winkler A."/>
            <person name="Tauch A."/>
        </authorList>
    </citation>
    <scope>NUCLEOTIDE SEQUENCE [LARGE SCALE GENOMIC DNA]</scope>
    <source>
        <strain evidence="2 3">DSM 45274</strain>
    </source>
</reference>
<dbReference type="STRING" id="571915.CMUST_13800"/>
<protein>
    <submittedName>
        <fullName evidence="2">Glycerophosphoryl diester phosphodiesterase</fullName>
        <ecNumber evidence="2">3.1.4.46</ecNumber>
    </submittedName>
</protein>
<dbReference type="Gene3D" id="3.20.20.190">
    <property type="entry name" value="Phosphatidylinositol (PI) phosphodiesterase"/>
    <property type="match status" value="1"/>
</dbReference>
<dbReference type="PATRIC" id="fig|571915.4.peg.2963"/>
<evidence type="ECO:0000259" key="1">
    <source>
        <dbReference type="PROSITE" id="PS51704"/>
    </source>
</evidence>
<proteinExistence type="predicted"/>
<dbReference type="InterPro" id="IPR017946">
    <property type="entry name" value="PLC-like_Pdiesterase_TIM-brl"/>
</dbReference>